<accession>A0A1Q3EBX6</accession>
<keyword evidence="1" id="KW-0862">Zinc</keyword>
<protein>
    <submittedName>
        <fullName evidence="4">Ring finger protein 8</fullName>
    </submittedName>
</protein>
<dbReference type="Gene3D" id="3.30.40.10">
    <property type="entry name" value="Zinc/RING finger domain, C3HC4 (zinc finger)"/>
    <property type="match status" value="1"/>
</dbReference>
<dbReference type="SUPFAM" id="SSF57850">
    <property type="entry name" value="RING/U-box"/>
    <property type="match status" value="1"/>
</dbReference>
<evidence type="ECO:0000313" key="4">
    <source>
        <dbReference type="EMBL" id="GAW04725.1"/>
    </source>
</evidence>
<feature type="region of interest" description="Disordered" evidence="2">
    <location>
        <begin position="133"/>
        <end position="159"/>
    </location>
</feature>
<name>A0A1Q3EBX6_LENED</name>
<dbReference type="GO" id="GO:0005634">
    <property type="term" value="C:nucleus"/>
    <property type="evidence" value="ECO:0007669"/>
    <property type="project" value="TreeGrafter"/>
</dbReference>
<dbReference type="GO" id="GO:0008270">
    <property type="term" value="F:zinc ion binding"/>
    <property type="evidence" value="ECO:0007669"/>
    <property type="project" value="UniProtKB-KW"/>
</dbReference>
<keyword evidence="5" id="KW-1185">Reference proteome</keyword>
<reference evidence="4 5" key="2">
    <citation type="submission" date="2017-02" db="EMBL/GenBank/DDBJ databases">
        <title>A genome survey and senescence transcriptome analysis in Lentinula edodes.</title>
        <authorList>
            <person name="Sakamoto Y."/>
            <person name="Nakade K."/>
            <person name="Sato S."/>
            <person name="Yoshida Y."/>
            <person name="Miyazaki K."/>
            <person name="Natsume S."/>
            <person name="Konno N."/>
        </authorList>
    </citation>
    <scope>NUCLEOTIDE SEQUENCE [LARGE SCALE GENOMIC DNA]</scope>
    <source>
        <strain evidence="4 5">NBRC 111202</strain>
    </source>
</reference>
<dbReference type="PANTHER" id="PTHR14134">
    <property type="entry name" value="E3 UBIQUITIN-PROTEIN LIGASE RAD18"/>
    <property type="match status" value="1"/>
</dbReference>
<evidence type="ECO:0000259" key="3">
    <source>
        <dbReference type="PROSITE" id="PS50089"/>
    </source>
</evidence>
<dbReference type="GO" id="GO:0061630">
    <property type="term" value="F:ubiquitin protein ligase activity"/>
    <property type="evidence" value="ECO:0007669"/>
    <property type="project" value="InterPro"/>
</dbReference>
<feature type="domain" description="RING-type" evidence="3">
    <location>
        <begin position="204"/>
        <end position="245"/>
    </location>
</feature>
<dbReference type="InterPro" id="IPR039577">
    <property type="entry name" value="Rad18"/>
</dbReference>
<keyword evidence="1" id="KW-0479">Metal-binding</keyword>
<dbReference type="InterPro" id="IPR013083">
    <property type="entry name" value="Znf_RING/FYVE/PHD"/>
</dbReference>
<evidence type="ECO:0000256" key="1">
    <source>
        <dbReference type="PROSITE-ProRule" id="PRU00175"/>
    </source>
</evidence>
<dbReference type="PANTHER" id="PTHR14134:SF2">
    <property type="entry name" value="E3 UBIQUITIN-PROTEIN LIGASE RAD18"/>
    <property type="match status" value="1"/>
</dbReference>
<dbReference type="GO" id="GO:0097505">
    <property type="term" value="C:Rad6-Rad18 complex"/>
    <property type="evidence" value="ECO:0007669"/>
    <property type="project" value="TreeGrafter"/>
</dbReference>
<dbReference type="GO" id="GO:0006513">
    <property type="term" value="P:protein monoubiquitination"/>
    <property type="evidence" value="ECO:0007669"/>
    <property type="project" value="InterPro"/>
</dbReference>
<dbReference type="PROSITE" id="PS50089">
    <property type="entry name" value="ZF_RING_2"/>
    <property type="match status" value="1"/>
</dbReference>
<dbReference type="GO" id="GO:0003697">
    <property type="term" value="F:single-stranded DNA binding"/>
    <property type="evidence" value="ECO:0007669"/>
    <property type="project" value="InterPro"/>
</dbReference>
<dbReference type="GO" id="GO:0006301">
    <property type="term" value="P:DNA damage tolerance"/>
    <property type="evidence" value="ECO:0007669"/>
    <property type="project" value="InterPro"/>
</dbReference>
<dbReference type="Pfam" id="PF13923">
    <property type="entry name" value="zf-C3HC4_2"/>
    <property type="match status" value="1"/>
</dbReference>
<dbReference type="EMBL" id="BDGU01000206">
    <property type="protein sequence ID" value="GAW04725.1"/>
    <property type="molecule type" value="Genomic_DNA"/>
</dbReference>
<comment type="caution">
    <text evidence="4">The sequence shown here is derived from an EMBL/GenBank/DDBJ whole genome shotgun (WGS) entry which is preliminary data.</text>
</comment>
<feature type="compositionally biased region" description="Polar residues" evidence="2">
    <location>
        <begin position="143"/>
        <end position="155"/>
    </location>
</feature>
<proteinExistence type="predicted"/>
<dbReference type="Proteomes" id="UP000188533">
    <property type="component" value="Unassembled WGS sequence"/>
</dbReference>
<reference evidence="4 5" key="1">
    <citation type="submission" date="2016-08" db="EMBL/GenBank/DDBJ databases">
        <authorList>
            <consortium name="Lentinula edodes genome sequencing consortium"/>
            <person name="Sakamoto Y."/>
            <person name="Nakade K."/>
            <person name="Sato S."/>
            <person name="Yoshida Y."/>
            <person name="Miyazaki K."/>
            <person name="Natsume S."/>
            <person name="Konno N."/>
        </authorList>
    </citation>
    <scope>NUCLEOTIDE SEQUENCE [LARGE SCALE GENOMIC DNA]</scope>
    <source>
        <strain evidence="4 5">NBRC 111202</strain>
    </source>
</reference>
<dbReference type="InterPro" id="IPR001841">
    <property type="entry name" value="Znf_RING"/>
</dbReference>
<dbReference type="AlphaFoldDB" id="A0A1Q3EBX6"/>
<evidence type="ECO:0000256" key="2">
    <source>
        <dbReference type="SAM" id="MobiDB-lite"/>
    </source>
</evidence>
<sequence length="333" mass="37584">MRMATWNSEDEFDQMPDDIDFAAIGEDQWNAIQIQNSSTSVQSNVHATDISANSQPPISYEGHRIAETQSADITVPQFVQGSSNLYPEPVTETRRAITPSSVYSSDEADELDDAFFQQLDELENQIINGSSATAPAATMPSEISVTPEPSFSNVYDTEIDSPPMKRRRLEDCNENSETPLKQSIKKFEGDWAELLDEYDDELNCPVCCDILVAAHLVNGCGHTLCGSCGYQWIVEKYRNTCPVCRAKCHALTPLIPNITADNFVHKHLRVRARLGDKDWEVGGSKLLEWQGRKDKWKNDCEQRTRRSKKMPSNVIRPRVDNLGQLAYTNRFLF</sequence>
<keyword evidence="1" id="KW-0863">Zinc-finger</keyword>
<organism evidence="4 5">
    <name type="scientific">Lentinula edodes</name>
    <name type="common">Shiitake mushroom</name>
    <name type="synonym">Lentinus edodes</name>
    <dbReference type="NCBI Taxonomy" id="5353"/>
    <lineage>
        <taxon>Eukaryota</taxon>
        <taxon>Fungi</taxon>
        <taxon>Dikarya</taxon>
        <taxon>Basidiomycota</taxon>
        <taxon>Agaricomycotina</taxon>
        <taxon>Agaricomycetes</taxon>
        <taxon>Agaricomycetidae</taxon>
        <taxon>Agaricales</taxon>
        <taxon>Marasmiineae</taxon>
        <taxon>Omphalotaceae</taxon>
        <taxon>Lentinula</taxon>
    </lineage>
</organism>
<evidence type="ECO:0000313" key="5">
    <source>
        <dbReference type="Proteomes" id="UP000188533"/>
    </source>
</evidence>
<dbReference type="STRING" id="5353.A0A1Q3EBX6"/>
<gene>
    <name evidence="4" type="ORF">LENED_006531</name>
</gene>